<feature type="transmembrane region" description="Helical" evidence="9">
    <location>
        <begin position="45"/>
        <end position="64"/>
    </location>
</feature>
<dbReference type="InterPro" id="IPR001626">
    <property type="entry name" value="ABC_TroCD"/>
</dbReference>
<keyword evidence="3 8" id="KW-0813">Transport</keyword>
<keyword evidence="4" id="KW-1003">Cell membrane</keyword>
<organism evidence="10 11">
    <name type="scientific">Cochleicola gelatinilyticus</name>
    <dbReference type="NCBI Taxonomy" id="1763537"/>
    <lineage>
        <taxon>Bacteria</taxon>
        <taxon>Pseudomonadati</taxon>
        <taxon>Bacteroidota</taxon>
        <taxon>Flavobacteriia</taxon>
        <taxon>Flavobacteriales</taxon>
        <taxon>Flavobacteriaceae</taxon>
        <taxon>Cochleicola</taxon>
    </lineage>
</organism>
<keyword evidence="5 8" id="KW-0812">Transmembrane</keyword>
<dbReference type="GO" id="GO:0043190">
    <property type="term" value="C:ATP-binding cassette (ABC) transporter complex"/>
    <property type="evidence" value="ECO:0007669"/>
    <property type="project" value="InterPro"/>
</dbReference>
<name>A0A167IYL0_9FLAO</name>
<sequence length="374" mass="41218">MNITEYFELLFTDYTLRTITLGTAVLGAICGMLGSFAVLRKQSLLGDAISHAALPGIAIAFLITGTKDSNILLLGALISGLVGTFWIRGMITKTHLKSDTALGLVLSLFFGFGMLLLTFIQKQPNANQAGLDKYLFGQAATLVESDVRLMVIVTGIALFIMLLFWKEFKLLLFDADYTKTLGFNTKLIDVLITFFIVLAIVLGLQTVGVVLMSAMLLAPAAAARQWTNNLGTMVFLAAIFGAFSGVVGTAVSASQNNLSTGPVIVLIAAVFVLFSFIFSPGRGLLFREIRFRQNRRDLHLKKTLQFMYGIAKTHENSSHPHAIRILNNFHGFTKGTLRKLEEKEWIEISGQQWSLTSEGFTEARDLYNQQKKDE</sequence>
<reference evidence="10 11" key="1">
    <citation type="submission" date="2016-02" db="EMBL/GenBank/DDBJ databases">
        <title>Ulvibacter sp. LPB0005, isolated from Thais luteostoma.</title>
        <authorList>
            <person name="Shin S.-K."/>
            <person name="Yi H."/>
        </authorList>
    </citation>
    <scope>NUCLEOTIDE SEQUENCE [LARGE SCALE GENOMIC DNA]</scope>
    <source>
        <strain evidence="10 11">LPB0005</strain>
    </source>
</reference>
<dbReference type="AlphaFoldDB" id="A0A167IYL0"/>
<dbReference type="FunFam" id="1.10.3470.10:FF:000003">
    <property type="entry name" value="Iron ABC transporter permease SitD"/>
    <property type="match status" value="1"/>
</dbReference>
<keyword evidence="6 9" id="KW-1133">Transmembrane helix</keyword>
<evidence type="ECO:0000313" key="11">
    <source>
        <dbReference type="Proteomes" id="UP000077013"/>
    </source>
</evidence>
<comment type="similarity">
    <text evidence="2 8">Belongs to the ABC-3 integral membrane protein family.</text>
</comment>
<feature type="transmembrane region" description="Helical" evidence="9">
    <location>
        <begin position="21"/>
        <end position="39"/>
    </location>
</feature>
<dbReference type="STRING" id="1763537.ULVI_05210"/>
<evidence type="ECO:0000256" key="4">
    <source>
        <dbReference type="ARBA" id="ARBA00022475"/>
    </source>
</evidence>
<dbReference type="OrthoDB" id="9788905at2"/>
<evidence type="ECO:0000256" key="2">
    <source>
        <dbReference type="ARBA" id="ARBA00008034"/>
    </source>
</evidence>
<dbReference type="CDD" id="cd06550">
    <property type="entry name" value="TM_ABC_iron-siderophores_like"/>
    <property type="match status" value="1"/>
</dbReference>
<evidence type="ECO:0000256" key="1">
    <source>
        <dbReference type="ARBA" id="ARBA00004651"/>
    </source>
</evidence>
<evidence type="ECO:0000256" key="5">
    <source>
        <dbReference type="ARBA" id="ARBA00022692"/>
    </source>
</evidence>
<feature type="transmembrane region" description="Helical" evidence="9">
    <location>
        <begin position="230"/>
        <end position="251"/>
    </location>
</feature>
<dbReference type="SUPFAM" id="SSF81345">
    <property type="entry name" value="ABC transporter involved in vitamin B12 uptake, BtuC"/>
    <property type="match status" value="1"/>
</dbReference>
<evidence type="ECO:0000256" key="9">
    <source>
        <dbReference type="SAM" id="Phobius"/>
    </source>
</evidence>
<dbReference type="PANTHER" id="PTHR30477">
    <property type="entry name" value="ABC-TRANSPORTER METAL-BINDING PROTEIN"/>
    <property type="match status" value="1"/>
</dbReference>
<dbReference type="GO" id="GO:0055085">
    <property type="term" value="P:transmembrane transport"/>
    <property type="evidence" value="ECO:0007669"/>
    <property type="project" value="InterPro"/>
</dbReference>
<evidence type="ECO:0000313" key="10">
    <source>
        <dbReference type="EMBL" id="OAB80138.1"/>
    </source>
</evidence>
<dbReference type="EMBL" id="LRXL01000026">
    <property type="protein sequence ID" value="OAB80138.1"/>
    <property type="molecule type" value="Genomic_DNA"/>
</dbReference>
<accession>A0A167IYL0</accession>
<evidence type="ECO:0000256" key="6">
    <source>
        <dbReference type="ARBA" id="ARBA00022989"/>
    </source>
</evidence>
<evidence type="ECO:0000256" key="7">
    <source>
        <dbReference type="ARBA" id="ARBA00023136"/>
    </source>
</evidence>
<evidence type="ECO:0000256" key="8">
    <source>
        <dbReference type="RuleBase" id="RU003943"/>
    </source>
</evidence>
<keyword evidence="11" id="KW-1185">Reference proteome</keyword>
<feature type="transmembrane region" description="Helical" evidence="9">
    <location>
        <begin position="147"/>
        <end position="165"/>
    </location>
</feature>
<dbReference type="GO" id="GO:0071281">
    <property type="term" value="P:cellular response to iron ion"/>
    <property type="evidence" value="ECO:0007669"/>
    <property type="project" value="UniProtKB-ARBA"/>
</dbReference>
<keyword evidence="7 9" id="KW-0472">Membrane</keyword>
<gene>
    <name evidence="10" type="ORF">ULVI_05210</name>
</gene>
<comment type="subcellular location">
    <subcellularLocation>
        <location evidence="1 8">Cell membrane</location>
        <topology evidence="1 8">Multi-pass membrane protein</topology>
    </subcellularLocation>
</comment>
<protein>
    <submittedName>
        <fullName evidence="10">Zinc transporter</fullName>
    </submittedName>
</protein>
<evidence type="ECO:0000256" key="3">
    <source>
        <dbReference type="ARBA" id="ARBA00022448"/>
    </source>
</evidence>
<dbReference type="RefSeq" id="WP_068590426.1">
    <property type="nucleotide sequence ID" value="NZ_LRXL01000026.1"/>
</dbReference>
<comment type="caution">
    <text evidence="10">The sequence shown here is derived from an EMBL/GenBank/DDBJ whole genome shotgun (WGS) entry which is preliminary data.</text>
</comment>
<dbReference type="Pfam" id="PF00950">
    <property type="entry name" value="ABC-3"/>
    <property type="match status" value="1"/>
</dbReference>
<dbReference type="Gene3D" id="1.10.3470.10">
    <property type="entry name" value="ABC transporter involved in vitamin B12 uptake, BtuC"/>
    <property type="match status" value="1"/>
</dbReference>
<dbReference type="GO" id="GO:0010043">
    <property type="term" value="P:response to zinc ion"/>
    <property type="evidence" value="ECO:0007669"/>
    <property type="project" value="TreeGrafter"/>
</dbReference>
<proteinExistence type="inferred from homology"/>
<feature type="transmembrane region" description="Helical" evidence="9">
    <location>
        <begin position="263"/>
        <end position="286"/>
    </location>
</feature>
<dbReference type="Proteomes" id="UP000077013">
    <property type="component" value="Unassembled WGS sequence"/>
</dbReference>
<dbReference type="PANTHER" id="PTHR30477:SF3">
    <property type="entry name" value="METAL TRANSPORT SYSTEM MEMBRANE PROTEIN CT_069-RELATED"/>
    <property type="match status" value="1"/>
</dbReference>
<feature type="transmembrane region" description="Helical" evidence="9">
    <location>
        <begin position="101"/>
        <end position="120"/>
    </location>
</feature>
<feature type="transmembrane region" description="Helical" evidence="9">
    <location>
        <begin position="71"/>
        <end position="89"/>
    </location>
</feature>
<dbReference type="InterPro" id="IPR037294">
    <property type="entry name" value="ABC_BtuC-like"/>
</dbReference>
<feature type="transmembrane region" description="Helical" evidence="9">
    <location>
        <begin position="190"/>
        <end position="218"/>
    </location>
</feature>